<evidence type="ECO:0000313" key="3">
    <source>
        <dbReference type="Proteomes" id="UP001159364"/>
    </source>
</evidence>
<name>A0AAV8TIV4_9ROSI</name>
<proteinExistence type="predicted"/>
<evidence type="ECO:0000313" key="2">
    <source>
        <dbReference type="EMBL" id="KAJ8766119.1"/>
    </source>
</evidence>
<feature type="compositionally biased region" description="Low complexity" evidence="1">
    <location>
        <begin position="174"/>
        <end position="187"/>
    </location>
</feature>
<protein>
    <submittedName>
        <fullName evidence="2">Uncharacterized protein</fullName>
    </submittedName>
</protein>
<feature type="compositionally biased region" description="Basic and acidic residues" evidence="1">
    <location>
        <begin position="16"/>
        <end position="28"/>
    </location>
</feature>
<gene>
    <name evidence="2" type="ORF">K2173_021636</name>
</gene>
<comment type="caution">
    <text evidence="2">The sequence shown here is derived from an EMBL/GenBank/DDBJ whole genome shotgun (WGS) entry which is preliminary data.</text>
</comment>
<organism evidence="2 3">
    <name type="scientific">Erythroxylum novogranatense</name>
    <dbReference type="NCBI Taxonomy" id="1862640"/>
    <lineage>
        <taxon>Eukaryota</taxon>
        <taxon>Viridiplantae</taxon>
        <taxon>Streptophyta</taxon>
        <taxon>Embryophyta</taxon>
        <taxon>Tracheophyta</taxon>
        <taxon>Spermatophyta</taxon>
        <taxon>Magnoliopsida</taxon>
        <taxon>eudicotyledons</taxon>
        <taxon>Gunneridae</taxon>
        <taxon>Pentapetalae</taxon>
        <taxon>rosids</taxon>
        <taxon>fabids</taxon>
        <taxon>Malpighiales</taxon>
        <taxon>Erythroxylaceae</taxon>
        <taxon>Erythroxylum</taxon>
    </lineage>
</organism>
<dbReference type="AlphaFoldDB" id="A0AAV8TIV4"/>
<reference evidence="2 3" key="1">
    <citation type="submission" date="2021-09" db="EMBL/GenBank/DDBJ databases">
        <title>Genomic insights and catalytic innovation underlie evolution of tropane alkaloids biosynthesis.</title>
        <authorList>
            <person name="Wang Y.-J."/>
            <person name="Tian T."/>
            <person name="Huang J.-P."/>
            <person name="Huang S.-X."/>
        </authorList>
    </citation>
    <scope>NUCLEOTIDE SEQUENCE [LARGE SCALE GENOMIC DNA]</scope>
    <source>
        <strain evidence="2">KIB-2018</strain>
        <tissue evidence="2">Leaf</tissue>
    </source>
</reference>
<feature type="compositionally biased region" description="Acidic residues" evidence="1">
    <location>
        <begin position="1"/>
        <end position="15"/>
    </location>
</feature>
<sequence length="222" mass="23840">MPWTDDELVTVDDGDITTKEHYREDDNGPSRPPQLRNQDAGNAPEPPRGEHPWIHVQRHASRPAQSRPGRQGQTHARAAGTLYPSSSTTLGNLPRTVNHYAGTRGMETSNGGSRFNVLENVEAQFEDVTHTGLQSHPFFFSSSGRRVEQNSVVQSEPSENQSGPIPTEEATTVAIAPAQGPADGPPGQTHMGQGTGSGPHPLATALVNLQPSATDKHLVLEL</sequence>
<keyword evidence="3" id="KW-1185">Reference proteome</keyword>
<evidence type="ECO:0000256" key="1">
    <source>
        <dbReference type="SAM" id="MobiDB-lite"/>
    </source>
</evidence>
<accession>A0AAV8TIV4</accession>
<feature type="region of interest" description="Disordered" evidence="1">
    <location>
        <begin position="174"/>
        <end position="203"/>
    </location>
</feature>
<feature type="region of interest" description="Disordered" evidence="1">
    <location>
        <begin position="1"/>
        <end position="107"/>
    </location>
</feature>
<dbReference type="EMBL" id="JAIWQS010000005">
    <property type="protein sequence ID" value="KAJ8766119.1"/>
    <property type="molecule type" value="Genomic_DNA"/>
</dbReference>
<dbReference type="Proteomes" id="UP001159364">
    <property type="component" value="Linkage Group LG05"/>
</dbReference>